<dbReference type="EMBL" id="JACXVP010000010">
    <property type="protein sequence ID" value="KAG5583415.1"/>
    <property type="molecule type" value="Genomic_DNA"/>
</dbReference>
<dbReference type="OrthoDB" id="515857at2759"/>
<protein>
    <submittedName>
        <fullName evidence="1">Uncharacterized protein</fullName>
    </submittedName>
</protein>
<evidence type="ECO:0000313" key="1">
    <source>
        <dbReference type="EMBL" id="KAG5583415.1"/>
    </source>
</evidence>
<organism evidence="1 2">
    <name type="scientific">Solanum commersonii</name>
    <name type="common">Commerson's wild potato</name>
    <name type="synonym">Commerson's nightshade</name>
    <dbReference type="NCBI Taxonomy" id="4109"/>
    <lineage>
        <taxon>Eukaryota</taxon>
        <taxon>Viridiplantae</taxon>
        <taxon>Streptophyta</taxon>
        <taxon>Embryophyta</taxon>
        <taxon>Tracheophyta</taxon>
        <taxon>Spermatophyta</taxon>
        <taxon>Magnoliopsida</taxon>
        <taxon>eudicotyledons</taxon>
        <taxon>Gunneridae</taxon>
        <taxon>Pentapetalae</taxon>
        <taxon>asterids</taxon>
        <taxon>lamiids</taxon>
        <taxon>Solanales</taxon>
        <taxon>Solanaceae</taxon>
        <taxon>Solanoideae</taxon>
        <taxon>Solaneae</taxon>
        <taxon>Solanum</taxon>
    </lineage>
</organism>
<sequence length="118" mass="13569">MIATFCDQTMKLKIYIGDFRRLLDKSFFISDCRKMSSGKPAAATSSRTAFCGSTAVSASFCLNHCKEVKTYLQVHFSFCKFCCIAVTGKFTITLQLFEQNFQFLSIFFFFCCIWNIQF</sequence>
<comment type="caution">
    <text evidence="1">The sequence shown here is derived from an EMBL/GenBank/DDBJ whole genome shotgun (WGS) entry which is preliminary data.</text>
</comment>
<evidence type="ECO:0000313" key="2">
    <source>
        <dbReference type="Proteomes" id="UP000824120"/>
    </source>
</evidence>
<accession>A0A9J5X6P8</accession>
<gene>
    <name evidence="1" type="ORF">H5410_054042</name>
</gene>
<dbReference type="Proteomes" id="UP000824120">
    <property type="component" value="Chromosome 10"/>
</dbReference>
<dbReference type="AlphaFoldDB" id="A0A9J5X6P8"/>
<name>A0A9J5X6P8_SOLCO</name>
<keyword evidence="2" id="KW-1185">Reference proteome</keyword>
<reference evidence="1 2" key="1">
    <citation type="submission" date="2020-09" db="EMBL/GenBank/DDBJ databases">
        <title>De no assembly of potato wild relative species, Solanum commersonii.</title>
        <authorList>
            <person name="Cho K."/>
        </authorList>
    </citation>
    <scope>NUCLEOTIDE SEQUENCE [LARGE SCALE GENOMIC DNA]</scope>
    <source>
        <strain evidence="1">LZ3.2</strain>
        <tissue evidence="1">Leaf</tissue>
    </source>
</reference>
<proteinExistence type="predicted"/>